<dbReference type="AlphaFoldDB" id="A0A2S0Q532"/>
<gene>
    <name evidence="1" type="ORF">BMF81_00218</name>
</gene>
<evidence type="ECO:0000313" key="1">
    <source>
        <dbReference type="EMBL" id="AVZ29539.1"/>
    </source>
</evidence>
<evidence type="ECO:0000313" key="2">
    <source>
        <dbReference type="Proteomes" id="UP000244056"/>
    </source>
</evidence>
<accession>A0A2S0Q532</accession>
<organism evidence="1 2">
    <name type="scientific">Nodularia spumigena UHCC 0039</name>
    <dbReference type="NCBI Taxonomy" id="1914872"/>
    <lineage>
        <taxon>Bacteria</taxon>
        <taxon>Bacillati</taxon>
        <taxon>Cyanobacteriota</taxon>
        <taxon>Cyanophyceae</taxon>
        <taxon>Nostocales</taxon>
        <taxon>Nodulariaceae</taxon>
        <taxon>Nodularia</taxon>
    </lineage>
</organism>
<proteinExistence type="predicted"/>
<dbReference type="EMBL" id="CP020114">
    <property type="protein sequence ID" value="AVZ29539.1"/>
    <property type="molecule type" value="Genomic_DNA"/>
</dbReference>
<dbReference type="Proteomes" id="UP000244056">
    <property type="component" value="Chromosome"/>
</dbReference>
<name>A0A2S0Q532_NODSP</name>
<protein>
    <submittedName>
        <fullName evidence="1">Uncharacterized protein</fullName>
    </submittedName>
</protein>
<reference evidence="1 2" key="1">
    <citation type="submission" date="2017-03" db="EMBL/GenBank/DDBJ databases">
        <title>Comparative genomics of the toxic Baltic Sea cyanobacteria Nodularia spumigena UHCC 0039 and its response on varying salinity.</title>
        <authorList>
            <person name="Teikari J.E."/>
        </authorList>
    </citation>
    <scope>NUCLEOTIDE SEQUENCE [LARGE SCALE GENOMIC DNA]</scope>
    <source>
        <strain evidence="1 2">UHCC 0039</strain>
    </source>
</reference>
<dbReference type="KEGG" id="nsp:BMF81_00218"/>
<sequence>MGSRARSYSLKSTFCVSPTKDVQINYPTYVFRYNESGLTQNYEKTNHVRVASPLLPKGEASAKGEGKRVAESYCVSPNLIQQLKRPSIPMCLV</sequence>